<dbReference type="GO" id="GO:1990380">
    <property type="term" value="F:K48-linked deubiquitinase activity"/>
    <property type="evidence" value="ECO:0007669"/>
    <property type="project" value="UniProtKB-UniRule"/>
</dbReference>
<feature type="domain" description="Deubiquitinating enzyme MINDY-3/4 conserved" evidence="10">
    <location>
        <begin position="447"/>
        <end position="567"/>
    </location>
</feature>
<gene>
    <name evidence="11" type="ORF">DPMN_058113</name>
</gene>
<comment type="function">
    <text evidence="7">Probable hydrolase that can remove 'Lys-48'-linked conjugated ubiquitin from proteins.</text>
</comment>
<feature type="non-terminal residue" evidence="11">
    <location>
        <position position="1"/>
    </location>
</feature>
<keyword evidence="12" id="KW-1185">Reference proteome</keyword>
<keyword evidence="6 8" id="KW-0788">Thiol protease</keyword>
<dbReference type="Proteomes" id="UP000828390">
    <property type="component" value="Unassembled WGS sequence"/>
</dbReference>
<dbReference type="AlphaFoldDB" id="A0A9D4C1E6"/>
<dbReference type="EC" id="3.4.19.12" evidence="8"/>
<accession>A0A9D4C1E6</accession>
<name>A0A9D4C1E6_DREPO</name>
<reference evidence="11" key="1">
    <citation type="journal article" date="2019" name="bioRxiv">
        <title>The Genome of the Zebra Mussel, Dreissena polymorpha: A Resource for Invasive Species Research.</title>
        <authorList>
            <person name="McCartney M.A."/>
            <person name="Auch B."/>
            <person name="Kono T."/>
            <person name="Mallez S."/>
            <person name="Zhang Y."/>
            <person name="Obille A."/>
            <person name="Becker A."/>
            <person name="Abrahante J.E."/>
            <person name="Garbe J."/>
            <person name="Badalamenti J.P."/>
            <person name="Herman A."/>
            <person name="Mangelson H."/>
            <person name="Liachko I."/>
            <person name="Sullivan S."/>
            <person name="Sone E.D."/>
            <person name="Koren S."/>
            <person name="Silverstein K.A.T."/>
            <person name="Beckman K.B."/>
            <person name="Gohl D.M."/>
        </authorList>
    </citation>
    <scope>NUCLEOTIDE SEQUENCE</scope>
    <source>
        <strain evidence="11">Duluth1</strain>
        <tissue evidence="11">Whole animal</tissue>
    </source>
</reference>
<comment type="function">
    <text evidence="8">Hydrolase that can remove 'Lys-48'-linked conjugated ubiquitin from proteins.</text>
</comment>
<dbReference type="Pfam" id="PF13898">
    <property type="entry name" value="MINDY-3_4_CD"/>
    <property type="match status" value="1"/>
</dbReference>
<feature type="region of interest" description="Disordered" evidence="9">
    <location>
        <begin position="103"/>
        <end position="179"/>
    </location>
</feature>
<dbReference type="InterPro" id="IPR025257">
    <property type="entry name" value="MINDY-3/4_CD"/>
</dbReference>
<comment type="catalytic activity">
    <reaction evidence="1 8">
        <text>Thiol-dependent hydrolysis of ester, thioester, amide, peptide and isopeptide bonds formed by the C-terminal Gly of ubiquitin (a 76-residue protein attached to proteins as an intracellular targeting signal).</text>
        <dbReference type="EC" id="3.4.19.12"/>
    </reaction>
</comment>
<evidence type="ECO:0000313" key="11">
    <source>
        <dbReference type="EMBL" id="KAH3715404.1"/>
    </source>
</evidence>
<dbReference type="Pfam" id="PF26038">
    <property type="entry name" value="Dimer_MINDY4_N"/>
    <property type="match status" value="1"/>
</dbReference>
<feature type="region of interest" description="Disordered" evidence="9">
    <location>
        <begin position="348"/>
        <end position="400"/>
    </location>
</feature>
<feature type="compositionally biased region" description="Polar residues" evidence="9">
    <location>
        <begin position="217"/>
        <end position="231"/>
    </location>
</feature>
<evidence type="ECO:0000256" key="7">
    <source>
        <dbReference type="ARBA" id="ARBA00037630"/>
    </source>
</evidence>
<evidence type="ECO:0000256" key="6">
    <source>
        <dbReference type="ARBA" id="ARBA00022807"/>
    </source>
</evidence>
<dbReference type="SMART" id="SM01174">
    <property type="entry name" value="DUF4205"/>
    <property type="match status" value="1"/>
</dbReference>
<proteinExistence type="inferred from homology"/>
<evidence type="ECO:0000256" key="5">
    <source>
        <dbReference type="ARBA" id="ARBA00022801"/>
    </source>
</evidence>
<evidence type="ECO:0000256" key="3">
    <source>
        <dbReference type="ARBA" id="ARBA00022670"/>
    </source>
</evidence>
<feature type="region of interest" description="Disordered" evidence="9">
    <location>
        <begin position="208"/>
        <end position="261"/>
    </location>
</feature>
<evidence type="ECO:0000256" key="9">
    <source>
        <dbReference type="SAM" id="MobiDB-lite"/>
    </source>
</evidence>
<evidence type="ECO:0000256" key="1">
    <source>
        <dbReference type="ARBA" id="ARBA00000707"/>
    </source>
</evidence>
<keyword evidence="5 8" id="KW-0378">Hydrolase</keyword>
<dbReference type="GO" id="GO:0006508">
    <property type="term" value="P:proteolysis"/>
    <property type="evidence" value="ECO:0007669"/>
    <property type="project" value="UniProtKB-KW"/>
</dbReference>
<evidence type="ECO:0000313" key="12">
    <source>
        <dbReference type="Proteomes" id="UP000828390"/>
    </source>
</evidence>
<keyword evidence="3 8" id="KW-0645">Protease</keyword>
<keyword evidence="4 8" id="KW-0833">Ubl conjugation pathway</keyword>
<feature type="compositionally biased region" description="Basic and acidic residues" evidence="9">
    <location>
        <begin position="362"/>
        <end position="373"/>
    </location>
</feature>
<dbReference type="InterPro" id="IPR039785">
    <property type="entry name" value="MINY3/4"/>
</dbReference>
<evidence type="ECO:0000256" key="8">
    <source>
        <dbReference type="RuleBase" id="RU367088"/>
    </source>
</evidence>
<evidence type="ECO:0000259" key="10">
    <source>
        <dbReference type="SMART" id="SM01174"/>
    </source>
</evidence>
<dbReference type="PANTHER" id="PTHR12473">
    <property type="entry name" value="UBIQUITIN CARBOXYL-TERMINAL HYDROLASE MINDY-4-RELATED"/>
    <property type="match status" value="1"/>
</dbReference>
<dbReference type="GO" id="GO:0004843">
    <property type="term" value="F:cysteine-type deubiquitinase activity"/>
    <property type="evidence" value="ECO:0007669"/>
    <property type="project" value="UniProtKB-UniRule"/>
</dbReference>
<organism evidence="11 12">
    <name type="scientific">Dreissena polymorpha</name>
    <name type="common">Zebra mussel</name>
    <name type="synonym">Mytilus polymorpha</name>
    <dbReference type="NCBI Taxonomy" id="45954"/>
    <lineage>
        <taxon>Eukaryota</taxon>
        <taxon>Metazoa</taxon>
        <taxon>Spiralia</taxon>
        <taxon>Lophotrochozoa</taxon>
        <taxon>Mollusca</taxon>
        <taxon>Bivalvia</taxon>
        <taxon>Autobranchia</taxon>
        <taxon>Heteroconchia</taxon>
        <taxon>Euheterodonta</taxon>
        <taxon>Imparidentia</taxon>
        <taxon>Neoheterodontei</taxon>
        <taxon>Myida</taxon>
        <taxon>Dreissenoidea</taxon>
        <taxon>Dreissenidae</taxon>
        <taxon>Dreissena</taxon>
    </lineage>
</organism>
<dbReference type="PANTHER" id="PTHR12473:SF8">
    <property type="entry name" value="UBIQUITIN CARBOXYL-TERMINAL HYDROLASE MINDY-4-RELATED"/>
    <property type="match status" value="1"/>
</dbReference>
<dbReference type="EMBL" id="JAIWYP010000013">
    <property type="protein sequence ID" value="KAH3715404.1"/>
    <property type="molecule type" value="Genomic_DNA"/>
</dbReference>
<comment type="similarity">
    <text evidence="2 8">Belongs to the MINDY deubiquitinase family. FAM188 subfamily.</text>
</comment>
<reference evidence="11" key="2">
    <citation type="submission" date="2020-11" db="EMBL/GenBank/DDBJ databases">
        <authorList>
            <person name="McCartney M.A."/>
            <person name="Auch B."/>
            <person name="Kono T."/>
            <person name="Mallez S."/>
            <person name="Becker A."/>
            <person name="Gohl D.M."/>
            <person name="Silverstein K.A.T."/>
            <person name="Koren S."/>
            <person name="Bechman K.B."/>
            <person name="Herman A."/>
            <person name="Abrahante J.E."/>
            <person name="Garbe J."/>
        </authorList>
    </citation>
    <scope>NUCLEOTIDE SEQUENCE</scope>
    <source>
        <strain evidence="11">Duluth1</strain>
        <tissue evidence="11">Whole animal</tissue>
    </source>
</reference>
<sequence>MTNEIAESITASLVREYLSRKGLKTTLQVLDEELPRDADSISNRQQLVKELHIEKIMKKNKEQSQPLKAMLEVITQHLLMSRPSSSMKNGDLGQVVTKQGPSVTMETNYPRSGLKSAYSSKSQYPTVEDTDSRFDGFPMVQQTDEDDLLKPDPNFSYPSQRLKPKPAAPSFAKKPENKVKTKGNNDLVIEDSVEGETILGDGKAGVMSLEEEEDQLPTRSLQSRPRSSNKPRSVGLGMSGPIINTEDTGRRKFNKPRPMSASKNQRLNIFENDAPKLNLDSINPISAKSASTPTVIHSKPLPTTESATKAAKNFNFRSLSSESDSTVKEIETLISGERKKSIQDVLEIEKETRPHTATRRQSSIEKETQHYSVDKSSIAAKGRKPGLGSQTSSSNSLKVGDLEMGDVDNLDDDLAKLDLAPRVTSAKVNKNQYNSKPIDVKTAVALKQLVFGNPMASFNDEWKFQSFSFCDMPKLKYGIVQKKGGPCGVLASVQACVLQELLFGEKKIPPQRFNEPTYEERTEALSAALAKVFWRCGEKRKAVVCLPSSRPVIGSGGKFKADEFIET</sequence>
<evidence type="ECO:0000256" key="4">
    <source>
        <dbReference type="ARBA" id="ARBA00022786"/>
    </source>
</evidence>
<feature type="compositionally biased region" description="Polar residues" evidence="9">
    <location>
        <begin position="388"/>
        <end position="397"/>
    </location>
</feature>
<dbReference type="Gene3D" id="1.20.960.40">
    <property type="match status" value="1"/>
</dbReference>
<dbReference type="InterPro" id="IPR059022">
    <property type="entry name" value="MINDY4_N"/>
</dbReference>
<dbReference type="GO" id="GO:0071108">
    <property type="term" value="P:protein K48-linked deubiquitination"/>
    <property type="evidence" value="ECO:0007669"/>
    <property type="project" value="InterPro"/>
</dbReference>
<protein>
    <recommendedName>
        <fullName evidence="8">Ubiquitin carboxyl-terminal hydrolase MINDY</fullName>
        <ecNumber evidence="8">3.4.19.12</ecNumber>
    </recommendedName>
</protein>
<evidence type="ECO:0000256" key="2">
    <source>
        <dbReference type="ARBA" id="ARBA00011074"/>
    </source>
</evidence>
<comment type="caution">
    <text evidence="11">The sequence shown here is derived from an EMBL/GenBank/DDBJ whole genome shotgun (WGS) entry which is preliminary data.</text>
</comment>